<evidence type="ECO:0000313" key="2">
    <source>
        <dbReference type="EMBL" id="CAF4082614.1"/>
    </source>
</evidence>
<feature type="chain" id="PRO_5032522265" evidence="1">
    <location>
        <begin position="18"/>
        <end position="93"/>
    </location>
</feature>
<dbReference type="Proteomes" id="UP000663881">
    <property type="component" value="Unassembled WGS sequence"/>
</dbReference>
<dbReference type="AlphaFoldDB" id="A0A819U2P1"/>
<evidence type="ECO:0000313" key="3">
    <source>
        <dbReference type="Proteomes" id="UP000663881"/>
    </source>
</evidence>
<name>A0A819U2P1_9BILA</name>
<keyword evidence="1" id="KW-0732">Signal</keyword>
<gene>
    <name evidence="2" type="ORF">OKA104_LOCUS34655</name>
</gene>
<reference evidence="2" key="1">
    <citation type="submission" date="2021-02" db="EMBL/GenBank/DDBJ databases">
        <authorList>
            <person name="Nowell W R."/>
        </authorList>
    </citation>
    <scope>NUCLEOTIDE SEQUENCE</scope>
</reference>
<protein>
    <submittedName>
        <fullName evidence="2">Uncharacterized protein</fullName>
    </submittedName>
</protein>
<evidence type="ECO:0000256" key="1">
    <source>
        <dbReference type="SAM" id="SignalP"/>
    </source>
</evidence>
<organism evidence="2 3">
    <name type="scientific">Adineta steineri</name>
    <dbReference type="NCBI Taxonomy" id="433720"/>
    <lineage>
        <taxon>Eukaryota</taxon>
        <taxon>Metazoa</taxon>
        <taxon>Spiralia</taxon>
        <taxon>Gnathifera</taxon>
        <taxon>Rotifera</taxon>
        <taxon>Eurotatoria</taxon>
        <taxon>Bdelloidea</taxon>
        <taxon>Adinetida</taxon>
        <taxon>Adinetidae</taxon>
        <taxon>Adineta</taxon>
    </lineage>
</organism>
<dbReference type="EMBL" id="CAJOAY010004766">
    <property type="protein sequence ID" value="CAF4082614.1"/>
    <property type="molecule type" value="Genomic_DNA"/>
</dbReference>
<proteinExistence type="predicted"/>
<sequence>MNNIHLLSVILIGIVSSHLNDPFVCPSGYSTYLPVKLPTSWINGSMNCFDKSATRPDLDIFPINNDTYILRENKCINYEAPFMYLLFSNDTVL</sequence>
<feature type="non-terminal residue" evidence="2">
    <location>
        <position position="93"/>
    </location>
</feature>
<comment type="caution">
    <text evidence="2">The sequence shown here is derived from an EMBL/GenBank/DDBJ whole genome shotgun (WGS) entry which is preliminary data.</text>
</comment>
<accession>A0A819U2P1</accession>
<feature type="signal peptide" evidence="1">
    <location>
        <begin position="1"/>
        <end position="17"/>
    </location>
</feature>